<gene>
    <name evidence="1" type="ORF">S01H4_57997</name>
</gene>
<dbReference type="EMBL" id="BART01033829">
    <property type="protein sequence ID" value="GAH11540.1"/>
    <property type="molecule type" value="Genomic_DNA"/>
</dbReference>
<proteinExistence type="predicted"/>
<accession>X1DTI8</accession>
<dbReference type="AlphaFoldDB" id="X1DTI8"/>
<feature type="non-terminal residue" evidence="1">
    <location>
        <position position="1"/>
    </location>
</feature>
<organism evidence="1">
    <name type="scientific">marine sediment metagenome</name>
    <dbReference type="NCBI Taxonomy" id="412755"/>
    <lineage>
        <taxon>unclassified sequences</taxon>
        <taxon>metagenomes</taxon>
        <taxon>ecological metagenomes</taxon>
    </lineage>
</organism>
<reference evidence="1" key="1">
    <citation type="journal article" date="2014" name="Front. Microbiol.">
        <title>High frequency of phylogenetically diverse reductive dehalogenase-homologous genes in deep subseafloor sedimentary metagenomes.</title>
        <authorList>
            <person name="Kawai M."/>
            <person name="Futagami T."/>
            <person name="Toyoda A."/>
            <person name="Takaki Y."/>
            <person name="Nishi S."/>
            <person name="Hori S."/>
            <person name="Arai W."/>
            <person name="Tsubouchi T."/>
            <person name="Morono Y."/>
            <person name="Uchiyama I."/>
            <person name="Ito T."/>
            <person name="Fujiyama A."/>
            <person name="Inagaki F."/>
            <person name="Takami H."/>
        </authorList>
    </citation>
    <scope>NUCLEOTIDE SEQUENCE</scope>
    <source>
        <strain evidence="1">Expedition CK06-06</strain>
    </source>
</reference>
<comment type="caution">
    <text evidence="1">The sequence shown here is derived from an EMBL/GenBank/DDBJ whole genome shotgun (WGS) entry which is preliminary data.</text>
</comment>
<name>X1DTI8_9ZZZZ</name>
<sequence length="42" mass="4865">LIYEGLREAKEFFDSDLDQPQKFFLAGMALPYVHGIFNNELS</sequence>
<protein>
    <submittedName>
        <fullName evidence="1">Uncharacterized protein</fullName>
    </submittedName>
</protein>
<evidence type="ECO:0000313" key="1">
    <source>
        <dbReference type="EMBL" id="GAH11540.1"/>
    </source>
</evidence>